<evidence type="ECO:0000256" key="1">
    <source>
        <dbReference type="SAM" id="Phobius"/>
    </source>
</evidence>
<keyword evidence="1" id="KW-1133">Transmembrane helix</keyword>
<keyword evidence="1" id="KW-0472">Membrane</keyword>
<dbReference type="KEGG" id="flt:Sv326_0025"/>
<dbReference type="EMBL" id="CP058998">
    <property type="protein sequence ID" value="QLJ52200.1"/>
    <property type="molecule type" value="Genomic_DNA"/>
</dbReference>
<organism evidence="2 3">
    <name type="scientific">Fermentimicrarchaeum limneticum</name>
    <dbReference type="NCBI Taxonomy" id="2795018"/>
    <lineage>
        <taxon>Archaea</taxon>
        <taxon>Candidatus Micrarchaeota</taxon>
        <taxon>Candidatus Fermentimicrarchaeales</taxon>
        <taxon>Candidatus Fermentimicrarchaeaceae</taxon>
        <taxon>Candidatus Fermentimicrarchaeum</taxon>
    </lineage>
</organism>
<name>A0A7D6BER1_FERL1</name>
<keyword evidence="1" id="KW-0812">Transmembrane</keyword>
<feature type="transmembrane region" description="Helical" evidence="1">
    <location>
        <begin position="144"/>
        <end position="162"/>
    </location>
</feature>
<protein>
    <recommendedName>
        <fullName evidence="4">Glycerophosphoryl diester phosphodiesterase membrane domain-containing protein</fullName>
    </recommendedName>
</protein>
<feature type="transmembrane region" description="Helical" evidence="1">
    <location>
        <begin position="20"/>
        <end position="40"/>
    </location>
</feature>
<reference evidence="3" key="1">
    <citation type="submission" date="2020-07" db="EMBL/GenBank/DDBJ databases">
        <title>Metabolic diversity and evolutionary history of the archaeal phylum ###Micrarchaeota### uncovered from a freshwater lake metagenome.</title>
        <authorList>
            <person name="Kadnikov V.V."/>
            <person name="Savvichev A.S."/>
            <person name="Mardanov A.V."/>
            <person name="Beletsky A.V."/>
            <person name="Chupakov A.V."/>
            <person name="Kokryatskaya N.M."/>
            <person name="Pimenov N.V."/>
            <person name="Ravin N.V."/>
        </authorList>
    </citation>
    <scope>NUCLEOTIDE SEQUENCE [LARGE SCALE GENOMIC DNA]</scope>
</reference>
<proteinExistence type="predicted"/>
<feature type="transmembrane region" description="Helical" evidence="1">
    <location>
        <begin position="212"/>
        <end position="232"/>
    </location>
</feature>
<feature type="transmembrane region" description="Helical" evidence="1">
    <location>
        <begin position="110"/>
        <end position="132"/>
    </location>
</feature>
<gene>
    <name evidence="2" type="ORF">Sv326_0025</name>
</gene>
<sequence>MVETEVLDYSIEAFKKNAKLVLFFSVPFLLAFAIPLLSPMPTYVSIGATFLRTGSMFVDLTYFDIGLIFVSSLASLFLISFATVSINLVIKSQRTLTNIRTEVIEGIEKYTTTIFLLYTLSTVLSLIVLLVSYEYGMEGLTTPLFSFFVSLLLFYVPAAIVIDELRPTEAMKMSLYMIKNKFALFILWLAVGFVMLSVLDIILIALSDVIPWGRYIVLVLNSLIVMPFLIILQTQIYLTKYTILR</sequence>
<dbReference type="Proteomes" id="UP000510821">
    <property type="component" value="Chromosome"/>
</dbReference>
<dbReference type="AlphaFoldDB" id="A0A7D6BER1"/>
<accession>A0A7D6BER1</accession>
<evidence type="ECO:0008006" key="4">
    <source>
        <dbReference type="Google" id="ProtNLM"/>
    </source>
</evidence>
<evidence type="ECO:0000313" key="3">
    <source>
        <dbReference type="Proteomes" id="UP000510821"/>
    </source>
</evidence>
<evidence type="ECO:0000313" key="2">
    <source>
        <dbReference type="EMBL" id="QLJ52200.1"/>
    </source>
</evidence>
<feature type="transmembrane region" description="Helical" evidence="1">
    <location>
        <begin position="60"/>
        <end position="90"/>
    </location>
</feature>
<feature type="transmembrane region" description="Helical" evidence="1">
    <location>
        <begin position="182"/>
        <end position="206"/>
    </location>
</feature>